<feature type="non-terminal residue" evidence="1">
    <location>
        <position position="1"/>
    </location>
</feature>
<comment type="caution">
    <text evidence="1">The sequence shown here is derived from an EMBL/GenBank/DDBJ whole genome shotgun (WGS) entry which is preliminary data.</text>
</comment>
<accession>A0A3M7L5K5</accession>
<evidence type="ECO:0000313" key="2">
    <source>
        <dbReference type="Proteomes" id="UP000279271"/>
    </source>
</evidence>
<proteinExistence type="predicted"/>
<dbReference type="EMBL" id="QOKY01000127">
    <property type="protein sequence ID" value="RMZ57509.1"/>
    <property type="molecule type" value="Genomic_DNA"/>
</dbReference>
<dbReference type="AlphaFoldDB" id="A0A3M7L5K5"/>
<name>A0A3M7L5K5_AUXPR</name>
<organism evidence="1 2">
    <name type="scientific">Auxenochlorella protothecoides</name>
    <name type="common">Green microalga</name>
    <name type="synonym">Chlorella protothecoides</name>
    <dbReference type="NCBI Taxonomy" id="3075"/>
    <lineage>
        <taxon>Eukaryota</taxon>
        <taxon>Viridiplantae</taxon>
        <taxon>Chlorophyta</taxon>
        <taxon>core chlorophytes</taxon>
        <taxon>Trebouxiophyceae</taxon>
        <taxon>Chlorellales</taxon>
        <taxon>Chlorellaceae</taxon>
        <taxon>Auxenochlorella</taxon>
    </lineage>
</organism>
<evidence type="ECO:0000313" key="1">
    <source>
        <dbReference type="EMBL" id="RMZ57509.1"/>
    </source>
</evidence>
<dbReference type="Proteomes" id="UP000279271">
    <property type="component" value="Unassembled WGS sequence"/>
</dbReference>
<reference evidence="2" key="1">
    <citation type="journal article" date="2018" name="Algal Res.">
        <title>Characterization of plant carbon substrate utilization by Auxenochlorella protothecoides.</title>
        <authorList>
            <person name="Vogler B.W."/>
            <person name="Starkenburg S.R."/>
            <person name="Sudasinghe N."/>
            <person name="Schambach J.Y."/>
            <person name="Rollin J.A."/>
            <person name="Pattathil S."/>
            <person name="Barry A.N."/>
        </authorList>
    </citation>
    <scope>NUCLEOTIDE SEQUENCE [LARGE SCALE GENOMIC DNA]</scope>
    <source>
        <strain evidence="2">UTEX 25</strain>
    </source>
</reference>
<gene>
    <name evidence="1" type="ORF">APUTEX25_003752</name>
</gene>
<sequence length="350" mass="37247">HKGFSRVGSIRTSTLHIVGLSVSAIRVSNHEILSDRSTEILACTADSNGNIGTGNKGKNNFGTKNVGNSNIGEHGLACAFASKMCRATAIFTETDSKVNWCCPLAGNSNVGAANWGNNNKGTGNRCFNKTGDRKILNDCSLQEICNYAWVLSFLPPPAKNVPKYGLVDMTCVVTTPGYIPNYLTCNLYTYLPALLFATTYPSPSSSVTPIESKSLSVKIMKEYPLGSALVYTQGSTLKEVVPLVLLNPSPPPPGAAPPPPRFGAVSGTVSRTGSNFAFSLTITSFSPNIIYFALFTTDDAIIQNDFTYKRVPPYKATMTLDASSAALASYAQVVAVKIGQGSTSALTVRW</sequence>
<protein>
    <submittedName>
        <fullName evidence="1">Uncharacterized protein</fullName>
    </submittedName>
</protein>